<keyword evidence="4" id="KW-1185">Reference proteome</keyword>
<comment type="caution">
    <text evidence="3">The sequence shown here is derived from an EMBL/GenBank/DDBJ whole genome shotgun (WGS) entry which is preliminary data.</text>
</comment>
<feature type="domain" description="N-acetyltransferase" evidence="2">
    <location>
        <begin position="86"/>
        <end position="174"/>
    </location>
</feature>
<gene>
    <name evidence="3" type="ORF">BT67DRAFT_379033</name>
</gene>
<dbReference type="InterPro" id="IPR016181">
    <property type="entry name" value="Acyl_CoA_acyltransferase"/>
</dbReference>
<proteinExistence type="predicted"/>
<dbReference type="Proteomes" id="UP001304895">
    <property type="component" value="Unassembled WGS sequence"/>
</dbReference>
<feature type="region of interest" description="Disordered" evidence="1">
    <location>
        <begin position="179"/>
        <end position="201"/>
    </location>
</feature>
<evidence type="ECO:0000259" key="2">
    <source>
        <dbReference type="PROSITE" id="PS51186"/>
    </source>
</evidence>
<protein>
    <recommendedName>
        <fullName evidence="2">N-acetyltransferase domain-containing protein</fullName>
    </recommendedName>
</protein>
<dbReference type="Pfam" id="PF00583">
    <property type="entry name" value="Acetyltransf_1"/>
    <property type="match status" value="1"/>
</dbReference>
<accession>A0AAN6ZEH7</accession>
<dbReference type="SUPFAM" id="SSF55729">
    <property type="entry name" value="Acyl-CoA N-acyltransferases (Nat)"/>
    <property type="match status" value="1"/>
</dbReference>
<reference evidence="3" key="1">
    <citation type="journal article" date="2023" name="Mol. Phylogenet. Evol.">
        <title>Genome-scale phylogeny and comparative genomics of the fungal order Sordariales.</title>
        <authorList>
            <person name="Hensen N."/>
            <person name="Bonometti L."/>
            <person name="Westerberg I."/>
            <person name="Brannstrom I.O."/>
            <person name="Guillou S."/>
            <person name="Cros-Aarteil S."/>
            <person name="Calhoun S."/>
            <person name="Haridas S."/>
            <person name="Kuo A."/>
            <person name="Mondo S."/>
            <person name="Pangilinan J."/>
            <person name="Riley R."/>
            <person name="LaButti K."/>
            <person name="Andreopoulos B."/>
            <person name="Lipzen A."/>
            <person name="Chen C."/>
            <person name="Yan M."/>
            <person name="Daum C."/>
            <person name="Ng V."/>
            <person name="Clum A."/>
            <person name="Steindorff A."/>
            <person name="Ohm R.A."/>
            <person name="Martin F."/>
            <person name="Silar P."/>
            <person name="Natvig D.O."/>
            <person name="Lalanne C."/>
            <person name="Gautier V."/>
            <person name="Ament-Velasquez S.L."/>
            <person name="Kruys A."/>
            <person name="Hutchinson M.I."/>
            <person name="Powell A.J."/>
            <person name="Barry K."/>
            <person name="Miller A.N."/>
            <person name="Grigoriev I.V."/>
            <person name="Debuchy R."/>
            <person name="Gladieux P."/>
            <person name="Hiltunen Thoren M."/>
            <person name="Johannesson H."/>
        </authorList>
    </citation>
    <scope>NUCLEOTIDE SEQUENCE</scope>
    <source>
        <strain evidence="3">CBS 123565</strain>
    </source>
</reference>
<sequence length="201" mass="21577">MTPPDEVRAWTRQVGDVTYTCSTDPSLVHVETLNAVLDSDLIYWTTPVPLETLQRVVEQSLCFGVYAQGGGDEQDGAPPSLYGPMVGFGRLVTDYATFGYLTDVYVLPAHQGRGLARWMMGCLDEVLASWPYLRRCLLLTATAGAARLYRETIGAVEVSETSTGKLFVMERPGRTVTRSGVGEVQGQCGAGQGGGHAGEGP</sequence>
<reference evidence="3" key="2">
    <citation type="submission" date="2023-05" db="EMBL/GenBank/DDBJ databases">
        <authorList>
            <consortium name="Lawrence Berkeley National Laboratory"/>
            <person name="Steindorff A."/>
            <person name="Hensen N."/>
            <person name="Bonometti L."/>
            <person name="Westerberg I."/>
            <person name="Brannstrom I.O."/>
            <person name="Guillou S."/>
            <person name="Cros-Aarteil S."/>
            <person name="Calhoun S."/>
            <person name="Haridas S."/>
            <person name="Kuo A."/>
            <person name="Mondo S."/>
            <person name="Pangilinan J."/>
            <person name="Riley R."/>
            <person name="Labutti K."/>
            <person name="Andreopoulos B."/>
            <person name="Lipzen A."/>
            <person name="Chen C."/>
            <person name="Yanf M."/>
            <person name="Daum C."/>
            <person name="Ng V."/>
            <person name="Clum A."/>
            <person name="Ohm R."/>
            <person name="Martin F."/>
            <person name="Silar P."/>
            <person name="Natvig D."/>
            <person name="Lalanne C."/>
            <person name="Gautier V."/>
            <person name="Ament-Velasquez S.L."/>
            <person name="Kruys A."/>
            <person name="Hutchinson M.I."/>
            <person name="Powell A.J."/>
            <person name="Barry K."/>
            <person name="Miller A.N."/>
            <person name="Grigoriev I.V."/>
            <person name="Debuchy R."/>
            <person name="Gladieux P."/>
            <person name="Thoren M.H."/>
            <person name="Johannesson H."/>
        </authorList>
    </citation>
    <scope>NUCLEOTIDE SEQUENCE</scope>
    <source>
        <strain evidence="3">CBS 123565</strain>
    </source>
</reference>
<feature type="compositionally biased region" description="Gly residues" evidence="1">
    <location>
        <begin position="188"/>
        <end position="201"/>
    </location>
</feature>
<dbReference type="GO" id="GO:0016747">
    <property type="term" value="F:acyltransferase activity, transferring groups other than amino-acyl groups"/>
    <property type="evidence" value="ECO:0007669"/>
    <property type="project" value="InterPro"/>
</dbReference>
<evidence type="ECO:0000313" key="3">
    <source>
        <dbReference type="EMBL" id="KAK4134796.1"/>
    </source>
</evidence>
<dbReference type="Gene3D" id="3.40.630.30">
    <property type="match status" value="1"/>
</dbReference>
<organism evidence="3 4">
    <name type="scientific">Trichocladium antarcticum</name>
    <dbReference type="NCBI Taxonomy" id="1450529"/>
    <lineage>
        <taxon>Eukaryota</taxon>
        <taxon>Fungi</taxon>
        <taxon>Dikarya</taxon>
        <taxon>Ascomycota</taxon>
        <taxon>Pezizomycotina</taxon>
        <taxon>Sordariomycetes</taxon>
        <taxon>Sordariomycetidae</taxon>
        <taxon>Sordariales</taxon>
        <taxon>Chaetomiaceae</taxon>
        <taxon>Trichocladium</taxon>
    </lineage>
</organism>
<dbReference type="InterPro" id="IPR053144">
    <property type="entry name" value="Acetyltransferase_Butenolide"/>
</dbReference>
<dbReference type="PROSITE" id="PS51186">
    <property type="entry name" value="GNAT"/>
    <property type="match status" value="1"/>
</dbReference>
<name>A0AAN6ZEH7_9PEZI</name>
<dbReference type="EMBL" id="MU853407">
    <property type="protein sequence ID" value="KAK4134796.1"/>
    <property type="molecule type" value="Genomic_DNA"/>
</dbReference>
<evidence type="ECO:0000313" key="4">
    <source>
        <dbReference type="Proteomes" id="UP001304895"/>
    </source>
</evidence>
<dbReference type="PANTHER" id="PTHR43233">
    <property type="entry name" value="FAMILY N-ACETYLTRANSFERASE, PUTATIVE (AFU_ORTHOLOGUE AFUA_6G03350)-RELATED"/>
    <property type="match status" value="1"/>
</dbReference>
<dbReference type="AlphaFoldDB" id="A0AAN6ZEH7"/>
<dbReference type="CDD" id="cd04301">
    <property type="entry name" value="NAT_SF"/>
    <property type="match status" value="1"/>
</dbReference>
<evidence type="ECO:0000256" key="1">
    <source>
        <dbReference type="SAM" id="MobiDB-lite"/>
    </source>
</evidence>
<dbReference type="InterPro" id="IPR000182">
    <property type="entry name" value="GNAT_dom"/>
</dbReference>
<dbReference type="PANTHER" id="PTHR43233:SF1">
    <property type="entry name" value="FAMILY N-ACETYLTRANSFERASE, PUTATIVE (AFU_ORTHOLOGUE AFUA_6G03350)-RELATED"/>
    <property type="match status" value="1"/>
</dbReference>